<organism evidence="1">
    <name type="scientific">freshwater metagenome</name>
    <dbReference type="NCBI Taxonomy" id="449393"/>
    <lineage>
        <taxon>unclassified sequences</taxon>
        <taxon>metagenomes</taxon>
        <taxon>ecological metagenomes</taxon>
    </lineage>
</organism>
<proteinExistence type="predicted"/>
<reference evidence="1" key="1">
    <citation type="submission" date="2020-05" db="EMBL/GenBank/DDBJ databases">
        <authorList>
            <person name="Chiriac C."/>
            <person name="Salcher M."/>
            <person name="Ghai R."/>
            <person name="Kavagutti S V."/>
        </authorList>
    </citation>
    <scope>NUCLEOTIDE SEQUENCE</scope>
</reference>
<evidence type="ECO:0000313" key="1">
    <source>
        <dbReference type="EMBL" id="CAB5017251.1"/>
    </source>
</evidence>
<accession>A0A6J7QJJ4</accession>
<sequence length="176" mass="18819">MASGSCWISWSSTGFGSKVMASITVSGSIVASTAPLLQTTQPSRPKARPTGVVVDMDRPVASTTCTPAARIAATASMTRSPTLPICSVIVSSISRAINSGKKSSGKVSCGILVMLDLRSEHLLAGKERLQGGWDANRTVSLLMVFKNRDDYARHRTERAVQGRQWAHFFTIAHADL</sequence>
<dbReference type="EMBL" id="CAFBPJ010000066">
    <property type="protein sequence ID" value="CAB5017251.1"/>
    <property type="molecule type" value="Genomic_DNA"/>
</dbReference>
<protein>
    <submittedName>
        <fullName evidence="1">Unannotated protein</fullName>
    </submittedName>
</protein>
<dbReference type="AlphaFoldDB" id="A0A6J7QJJ4"/>
<gene>
    <name evidence="1" type="ORF">UFOPK4092_00729</name>
</gene>
<name>A0A6J7QJJ4_9ZZZZ</name>